<dbReference type="Proteomes" id="UP000199334">
    <property type="component" value="Unassembled WGS sequence"/>
</dbReference>
<accession>A0A1H0A2X8</accession>
<name>A0A1H0A2X8_9BACI</name>
<reference evidence="1 2" key="1">
    <citation type="submission" date="2016-10" db="EMBL/GenBank/DDBJ databases">
        <authorList>
            <person name="de Groot N.N."/>
        </authorList>
    </citation>
    <scope>NUCLEOTIDE SEQUENCE [LARGE SCALE GENOMIC DNA]</scope>
    <source>
        <strain evidence="1 2">CGMCC 1.3442</strain>
    </source>
</reference>
<dbReference type="OrthoDB" id="2455313at2"/>
<gene>
    <name evidence="1" type="ORF">SAMN05216498_1915</name>
</gene>
<evidence type="ECO:0000313" key="2">
    <source>
        <dbReference type="Proteomes" id="UP000199334"/>
    </source>
</evidence>
<keyword evidence="2" id="KW-1185">Reference proteome</keyword>
<protein>
    <submittedName>
        <fullName evidence="1">Spore germination protein PD</fullName>
    </submittedName>
</protein>
<evidence type="ECO:0000313" key="1">
    <source>
        <dbReference type="EMBL" id="SDN27056.1"/>
    </source>
</evidence>
<dbReference type="EMBL" id="FNIG01000003">
    <property type="protein sequence ID" value="SDN27056.1"/>
    <property type="molecule type" value="Genomic_DNA"/>
</dbReference>
<sequence length="60" mass="6696">MEVNIFNDELEVGRVEVNGVSTSSMFIVGDVEHLQLASRYDTPPEAYVYEGIFPFARVTG</sequence>
<dbReference type="AlphaFoldDB" id="A0A1H0A2X8"/>
<dbReference type="STRING" id="237069.SAMN05216498_1915"/>
<organism evidence="1 2">
    <name type="scientific">Tenuibacillus multivorans</name>
    <dbReference type="NCBI Taxonomy" id="237069"/>
    <lineage>
        <taxon>Bacteria</taxon>
        <taxon>Bacillati</taxon>
        <taxon>Bacillota</taxon>
        <taxon>Bacilli</taxon>
        <taxon>Bacillales</taxon>
        <taxon>Bacillaceae</taxon>
        <taxon>Tenuibacillus</taxon>
    </lineage>
</organism>
<proteinExistence type="predicted"/>
<dbReference type="RefSeq" id="WP_093856369.1">
    <property type="nucleotide sequence ID" value="NZ_BJVZ01000024.1"/>
</dbReference>